<proteinExistence type="predicted"/>
<evidence type="ECO:0000313" key="2">
    <source>
        <dbReference type="Proteomes" id="UP001610335"/>
    </source>
</evidence>
<accession>A0ABR4I220</accession>
<reference evidence="1 2" key="1">
    <citation type="submission" date="2024-07" db="EMBL/GenBank/DDBJ databases">
        <title>Section-level genome sequencing and comparative genomics of Aspergillus sections Usti and Cavernicolus.</title>
        <authorList>
            <consortium name="Lawrence Berkeley National Laboratory"/>
            <person name="Nybo J.L."/>
            <person name="Vesth T.C."/>
            <person name="Theobald S."/>
            <person name="Frisvad J.C."/>
            <person name="Larsen T.O."/>
            <person name="Kjaerboelling I."/>
            <person name="Rothschild-Mancinelli K."/>
            <person name="Lyhne E.K."/>
            <person name="Kogle M.E."/>
            <person name="Barry K."/>
            <person name="Clum A."/>
            <person name="Na H."/>
            <person name="Ledsgaard L."/>
            <person name="Lin J."/>
            <person name="Lipzen A."/>
            <person name="Kuo A."/>
            <person name="Riley R."/>
            <person name="Mondo S."/>
            <person name="LaButti K."/>
            <person name="Haridas S."/>
            <person name="Pangalinan J."/>
            <person name="Salamov A.A."/>
            <person name="Simmons B.A."/>
            <person name="Magnuson J.K."/>
            <person name="Chen J."/>
            <person name="Drula E."/>
            <person name="Henrissat B."/>
            <person name="Wiebenga A."/>
            <person name="Lubbers R.J."/>
            <person name="Gomes A.C."/>
            <person name="Makela M.R."/>
            <person name="Stajich J."/>
            <person name="Grigoriev I.V."/>
            <person name="Mortensen U.H."/>
            <person name="De vries R.P."/>
            <person name="Baker S.E."/>
            <person name="Andersen M.R."/>
        </authorList>
    </citation>
    <scope>NUCLEOTIDE SEQUENCE [LARGE SCALE GENOMIC DNA]</scope>
    <source>
        <strain evidence="1 2">CBS 600.67</strain>
    </source>
</reference>
<comment type="caution">
    <text evidence="1">The sequence shown here is derived from an EMBL/GenBank/DDBJ whole genome shotgun (WGS) entry which is preliminary data.</text>
</comment>
<dbReference type="EMBL" id="JBFXLS010000062">
    <property type="protein sequence ID" value="KAL2821791.1"/>
    <property type="molecule type" value="Genomic_DNA"/>
</dbReference>
<organism evidence="1 2">
    <name type="scientific">Aspergillus cavernicola</name>
    <dbReference type="NCBI Taxonomy" id="176166"/>
    <lineage>
        <taxon>Eukaryota</taxon>
        <taxon>Fungi</taxon>
        <taxon>Dikarya</taxon>
        <taxon>Ascomycota</taxon>
        <taxon>Pezizomycotina</taxon>
        <taxon>Eurotiomycetes</taxon>
        <taxon>Eurotiomycetidae</taxon>
        <taxon>Eurotiales</taxon>
        <taxon>Aspergillaceae</taxon>
        <taxon>Aspergillus</taxon>
        <taxon>Aspergillus subgen. Nidulantes</taxon>
    </lineage>
</organism>
<gene>
    <name evidence="1" type="ORF">BDW59DRAFT_150043</name>
</gene>
<sequence length="78" mass="8936">MASWQRATPKSRERLALCGRPCSRLTKDLCRSWLRQQFQLQYGLAVFYFHFAARLYRLYASSFSSHVIAKTSSGSGQG</sequence>
<dbReference type="Proteomes" id="UP001610335">
    <property type="component" value="Unassembled WGS sequence"/>
</dbReference>
<protein>
    <submittedName>
        <fullName evidence="1">Uncharacterized protein</fullName>
    </submittedName>
</protein>
<evidence type="ECO:0000313" key="1">
    <source>
        <dbReference type="EMBL" id="KAL2821791.1"/>
    </source>
</evidence>
<keyword evidence="2" id="KW-1185">Reference proteome</keyword>
<name>A0ABR4I220_9EURO</name>